<feature type="region of interest" description="Disordered" evidence="1">
    <location>
        <begin position="782"/>
        <end position="824"/>
    </location>
</feature>
<dbReference type="PROSITE" id="PS50235">
    <property type="entry name" value="USP_3"/>
    <property type="match status" value="1"/>
</dbReference>
<dbReference type="PANTHER" id="PTHR12143:SF43">
    <property type="entry name" value="PUTATIVE-RELATED"/>
    <property type="match status" value="1"/>
</dbReference>
<dbReference type="EMBL" id="CAUYUJ010017963">
    <property type="protein sequence ID" value="CAK0879496.1"/>
    <property type="molecule type" value="Genomic_DNA"/>
</dbReference>
<reference evidence="3" key="1">
    <citation type="submission" date="2023-10" db="EMBL/GenBank/DDBJ databases">
        <authorList>
            <person name="Chen Y."/>
            <person name="Shah S."/>
            <person name="Dougan E. K."/>
            <person name="Thang M."/>
            <person name="Chan C."/>
        </authorList>
    </citation>
    <scope>NUCLEOTIDE SEQUENCE [LARGE SCALE GENOMIC DNA]</scope>
</reference>
<dbReference type="InterPro" id="IPR012939">
    <property type="entry name" value="Glyco_hydro_92"/>
</dbReference>
<dbReference type="SUPFAM" id="SSF54001">
    <property type="entry name" value="Cysteine proteinases"/>
    <property type="match status" value="1"/>
</dbReference>
<dbReference type="Gene3D" id="1.20.1610.10">
    <property type="entry name" value="alpha-1,2-mannosidases domains"/>
    <property type="match status" value="1"/>
</dbReference>
<dbReference type="PANTHER" id="PTHR12143">
    <property type="entry name" value="PEPTIDE N-GLYCANASE PNGASE -RELATED"/>
    <property type="match status" value="1"/>
</dbReference>
<comment type="caution">
    <text evidence="3">The sequence shown here is derived from an EMBL/GenBank/DDBJ whole genome shotgun (WGS) entry which is preliminary data.</text>
</comment>
<feature type="compositionally biased region" description="Basic and acidic residues" evidence="1">
    <location>
        <begin position="426"/>
        <end position="440"/>
    </location>
</feature>
<gene>
    <name evidence="3" type="ORF">PCOR1329_LOCUS62909</name>
</gene>
<feature type="compositionally biased region" description="Low complexity" evidence="1">
    <location>
        <begin position="590"/>
        <end position="601"/>
    </location>
</feature>
<evidence type="ECO:0000313" key="3">
    <source>
        <dbReference type="EMBL" id="CAK0879496.1"/>
    </source>
</evidence>
<evidence type="ECO:0000259" key="2">
    <source>
        <dbReference type="PROSITE" id="PS50235"/>
    </source>
</evidence>
<dbReference type="InterPro" id="IPR038765">
    <property type="entry name" value="Papain-like_cys_pep_sf"/>
</dbReference>
<accession>A0ABN9W3H5</accession>
<proteinExistence type="predicted"/>
<feature type="domain" description="USP" evidence="2">
    <location>
        <begin position="834"/>
        <end position="1016"/>
    </location>
</feature>
<feature type="region of interest" description="Disordered" evidence="1">
    <location>
        <begin position="426"/>
        <end position="450"/>
    </location>
</feature>
<dbReference type="InterPro" id="IPR028889">
    <property type="entry name" value="USP"/>
</dbReference>
<sequence length="1016" mass="108276">MEGTLGDAVLADAIAKGIGGFNRTAAYAAIRQDAFLVPSLPKKATRWDTVAPGFGRSALKGYLDLGYVPDGFRDSRNYTVADVVSRTLDYLLADKAIAHAAEALGFAGDAEALHLRAANYSRLFDAATGFLRARSPNGSFLSDPHWEKQGQYAWGSPYVEAGPWQYRFNVPWDPEGLAAMFREAGLDMCDELERMMTGPSHYGLYAGREVIHEQTEMKSHCWGQYGFNNQPVHHVPYMFAAAEGSLNGRCASRGQRWIRKTLLELYKPGSAMYSGDEDNGEMGAWFVLSALGLYLLEPGSPSYALGSPLFGRVVLRPQGRKELQIVAEGNSRDNPYVEAAFFGHEAGGSSLAELAGPRVQYGALAGGGLGAKGQQRAAASLALACSRHGRNPDIRHCMTLRAPVLVAKILWNMTLEAFEQRRGEHLGADGQREGGLKRLPTDFGANAGAGPKAQLLESTTKAPAASAPTQAAELRDPIAVVHLTSPIPAAASIAKAMKESGRRALAPGAMRGPPTHTAPDLRPAAPGAVRGPPTHTAADLRPAAPCAAPDLRPAAPGAVRVPPTHTAPDLRPAAPGAMRGPPTHTAPDLRPAAPGAARHPPTSTAPDLRTPVLGAVRGAAGGSAPDHGVLVPLAEDIERHGFSARRAFQILGRQRPGIGREDFMRIMGFYFPEPAYAPAARHEACAKAWALARPTGGMIGEAEFERLVGLGQAARGRAPCEPPVGAMVSTYFRLAERWSTKPVEARVAERLPGGLISVVFRSGVKQQIPAAWVDRVLQPAASAAPPAASPGPRAEVGRAPQPAAPEAPRDSGQRAPPPAATRALAPAEAGRGLVGLQNLGNSCYSRGGRGLPSSVPLCVNSLLQCLAGAEPLVGYCRADGPLQRDPGREEQFDGVDQQDAQEFADYLLTCLHEQLNREASIVTDVFQGQLRSQIQCLRCGLVSRKFETFTCLSLPVVDAAGAPLSTLEQCFGEFSREEKLSGGERWNCPRCRDRVDAAKVITLWRLPRVLISREET</sequence>
<feature type="compositionally biased region" description="Low complexity" evidence="1">
    <location>
        <begin position="571"/>
        <end position="582"/>
    </location>
</feature>
<dbReference type="Pfam" id="PF07971">
    <property type="entry name" value="Glyco_hydro_92"/>
    <property type="match status" value="1"/>
</dbReference>
<dbReference type="Pfam" id="PF00443">
    <property type="entry name" value="UCH"/>
    <property type="match status" value="1"/>
</dbReference>
<dbReference type="Proteomes" id="UP001189429">
    <property type="component" value="Unassembled WGS sequence"/>
</dbReference>
<evidence type="ECO:0000313" key="4">
    <source>
        <dbReference type="Proteomes" id="UP001189429"/>
    </source>
</evidence>
<organism evidence="3 4">
    <name type="scientific">Prorocentrum cordatum</name>
    <dbReference type="NCBI Taxonomy" id="2364126"/>
    <lineage>
        <taxon>Eukaryota</taxon>
        <taxon>Sar</taxon>
        <taxon>Alveolata</taxon>
        <taxon>Dinophyceae</taxon>
        <taxon>Prorocentrales</taxon>
        <taxon>Prorocentraceae</taxon>
        <taxon>Prorocentrum</taxon>
    </lineage>
</organism>
<evidence type="ECO:0000256" key="1">
    <source>
        <dbReference type="SAM" id="MobiDB-lite"/>
    </source>
</evidence>
<dbReference type="InterPro" id="IPR001394">
    <property type="entry name" value="Peptidase_C19_UCH"/>
</dbReference>
<feature type="compositionally biased region" description="Low complexity" evidence="1">
    <location>
        <begin position="522"/>
        <end position="563"/>
    </location>
</feature>
<feature type="region of interest" description="Disordered" evidence="1">
    <location>
        <begin position="498"/>
        <end position="609"/>
    </location>
</feature>
<name>A0ABN9W3H5_9DINO</name>
<dbReference type="InterPro" id="IPR050883">
    <property type="entry name" value="PNGase"/>
</dbReference>
<dbReference type="Gene3D" id="3.90.70.10">
    <property type="entry name" value="Cysteine proteinases"/>
    <property type="match status" value="2"/>
</dbReference>
<protein>
    <recommendedName>
        <fullName evidence="2">USP domain-containing protein</fullName>
    </recommendedName>
</protein>
<keyword evidence="4" id="KW-1185">Reference proteome</keyword>